<evidence type="ECO:0000256" key="2">
    <source>
        <dbReference type="ARBA" id="ARBA00023242"/>
    </source>
</evidence>
<protein>
    <submittedName>
        <fullName evidence="5">C6 finger domain</fullName>
    </submittedName>
</protein>
<dbReference type="InterPro" id="IPR036864">
    <property type="entry name" value="Zn2-C6_fun-type_DNA-bd_sf"/>
</dbReference>
<comment type="subcellular location">
    <subcellularLocation>
        <location evidence="1">Nucleus</location>
    </subcellularLocation>
</comment>
<gene>
    <name evidence="5" type="ORF">MCHLO_10909</name>
</gene>
<dbReference type="Gene3D" id="4.10.240.10">
    <property type="entry name" value="Zn(2)-C6 fungal-type DNA-binding domain"/>
    <property type="match status" value="1"/>
</dbReference>
<feature type="compositionally biased region" description="Low complexity" evidence="3">
    <location>
        <begin position="67"/>
        <end position="78"/>
    </location>
</feature>
<evidence type="ECO:0000313" key="5">
    <source>
        <dbReference type="EMBL" id="GAT54026.1"/>
    </source>
</evidence>
<dbReference type="Proteomes" id="UP000815677">
    <property type="component" value="Unassembled WGS sequence"/>
</dbReference>
<dbReference type="PROSITE" id="PS00463">
    <property type="entry name" value="ZN2_CY6_FUNGAL_1"/>
    <property type="match status" value="1"/>
</dbReference>
<feature type="region of interest" description="Disordered" evidence="3">
    <location>
        <begin position="62"/>
        <end position="93"/>
    </location>
</feature>
<dbReference type="PANTHER" id="PTHR31001:SF40">
    <property type="entry name" value="ZN(II)2CYS6 TRANSCRIPTION FACTOR (EUROFUNG)"/>
    <property type="match status" value="1"/>
</dbReference>
<sequence length="182" mass="19758">MSDQQPITSAAVLSSRRRRAMIACTNCRRRKIKCVTTEEPPRHPCQRCTKRGLSCEYVSVIEDDSNSPTPETPLQQLPGLPPPSPMGQGAALPSTPYYQPGFASYPPQATAGGYNTLHQTAINYTMGYHGSSSMAAYADSAPQYPGGMFAPMPYDPYAQGSYQQMQPRCSCIGACYCGRRGS</sequence>
<dbReference type="EMBL" id="DF848493">
    <property type="protein sequence ID" value="GAT54026.1"/>
    <property type="molecule type" value="Genomic_DNA"/>
</dbReference>
<dbReference type="CDD" id="cd00067">
    <property type="entry name" value="GAL4"/>
    <property type="match status" value="1"/>
</dbReference>
<dbReference type="SMART" id="SM00066">
    <property type="entry name" value="GAL4"/>
    <property type="match status" value="1"/>
</dbReference>
<dbReference type="PROSITE" id="PS50048">
    <property type="entry name" value="ZN2_CY6_FUNGAL_2"/>
    <property type="match status" value="1"/>
</dbReference>
<keyword evidence="6" id="KW-1185">Reference proteome</keyword>
<reference evidence="5" key="1">
    <citation type="submission" date="2014-09" db="EMBL/GenBank/DDBJ databases">
        <title>Genome sequence of the luminous mushroom Mycena chlorophos for searching fungal bioluminescence genes.</title>
        <authorList>
            <person name="Tanaka Y."/>
            <person name="Kasuga D."/>
            <person name="Oba Y."/>
            <person name="Hase S."/>
            <person name="Sato K."/>
            <person name="Oba Y."/>
            <person name="Sakakibara Y."/>
        </authorList>
    </citation>
    <scope>NUCLEOTIDE SEQUENCE</scope>
</reference>
<organism evidence="5 6">
    <name type="scientific">Mycena chlorophos</name>
    <name type="common">Agaric fungus</name>
    <name type="synonym">Agaricus chlorophos</name>
    <dbReference type="NCBI Taxonomy" id="658473"/>
    <lineage>
        <taxon>Eukaryota</taxon>
        <taxon>Fungi</taxon>
        <taxon>Dikarya</taxon>
        <taxon>Basidiomycota</taxon>
        <taxon>Agaricomycotina</taxon>
        <taxon>Agaricomycetes</taxon>
        <taxon>Agaricomycetidae</taxon>
        <taxon>Agaricales</taxon>
        <taxon>Marasmiineae</taxon>
        <taxon>Mycenaceae</taxon>
        <taxon>Mycena</taxon>
    </lineage>
</organism>
<evidence type="ECO:0000256" key="3">
    <source>
        <dbReference type="SAM" id="MobiDB-lite"/>
    </source>
</evidence>
<evidence type="ECO:0000256" key="1">
    <source>
        <dbReference type="ARBA" id="ARBA00004123"/>
    </source>
</evidence>
<dbReference type="Pfam" id="PF00172">
    <property type="entry name" value="Zn_clus"/>
    <property type="match status" value="1"/>
</dbReference>
<dbReference type="PANTHER" id="PTHR31001">
    <property type="entry name" value="UNCHARACTERIZED TRANSCRIPTIONAL REGULATORY PROTEIN"/>
    <property type="match status" value="1"/>
</dbReference>
<dbReference type="InterPro" id="IPR050613">
    <property type="entry name" value="Sec_Metabolite_Reg"/>
</dbReference>
<evidence type="ECO:0000259" key="4">
    <source>
        <dbReference type="PROSITE" id="PS50048"/>
    </source>
</evidence>
<proteinExistence type="predicted"/>
<evidence type="ECO:0000313" key="6">
    <source>
        <dbReference type="Proteomes" id="UP000815677"/>
    </source>
</evidence>
<accession>A0ABQ0LVS1</accession>
<dbReference type="SUPFAM" id="SSF57701">
    <property type="entry name" value="Zn2/Cys6 DNA-binding domain"/>
    <property type="match status" value="1"/>
</dbReference>
<name>A0ABQ0LVS1_MYCCL</name>
<dbReference type="InterPro" id="IPR001138">
    <property type="entry name" value="Zn2Cys6_DnaBD"/>
</dbReference>
<feature type="domain" description="Zn(2)-C6 fungal-type" evidence="4">
    <location>
        <begin position="23"/>
        <end position="57"/>
    </location>
</feature>
<keyword evidence="2" id="KW-0539">Nucleus</keyword>